<keyword evidence="1" id="KW-0812">Transmembrane</keyword>
<keyword evidence="3" id="KW-1185">Reference proteome</keyword>
<feature type="transmembrane region" description="Helical" evidence="1">
    <location>
        <begin position="60"/>
        <end position="78"/>
    </location>
</feature>
<organism evidence="2 3">
    <name type="scientific">Aspergillus transmontanensis</name>
    <dbReference type="NCBI Taxonomy" id="1034304"/>
    <lineage>
        <taxon>Eukaryota</taxon>
        <taxon>Fungi</taxon>
        <taxon>Dikarya</taxon>
        <taxon>Ascomycota</taxon>
        <taxon>Pezizomycotina</taxon>
        <taxon>Eurotiomycetes</taxon>
        <taxon>Eurotiomycetidae</taxon>
        <taxon>Eurotiales</taxon>
        <taxon>Aspergillaceae</taxon>
        <taxon>Aspergillus</taxon>
        <taxon>Aspergillus subgen. Circumdati</taxon>
    </lineage>
</organism>
<protein>
    <submittedName>
        <fullName evidence="2">Uncharacterized protein</fullName>
    </submittedName>
</protein>
<evidence type="ECO:0000313" key="2">
    <source>
        <dbReference type="EMBL" id="KAE8307813.1"/>
    </source>
</evidence>
<proteinExistence type="predicted"/>
<name>A0A5N6VHJ9_9EURO</name>
<evidence type="ECO:0000256" key="1">
    <source>
        <dbReference type="SAM" id="Phobius"/>
    </source>
</evidence>
<sequence>MLHAKYSICINWYHTYMNCTCLVSTKNRIAKDNPSQSAPSYLTYLLFKVNGVLKRRTPELIFRFILIAFLCDRLFTVIHSKRYGFKVQGDGSLVSLHGGKTVQYYCLVIAAVMVGVNGSIA</sequence>
<dbReference type="EMBL" id="ML738397">
    <property type="protein sequence ID" value="KAE8307813.1"/>
    <property type="molecule type" value="Genomic_DNA"/>
</dbReference>
<evidence type="ECO:0000313" key="3">
    <source>
        <dbReference type="Proteomes" id="UP000325433"/>
    </source>
</evidence>
<accession>A0A5N6VHJ9</accession>
<keyword evidence="1" id="KW-1133">Transmembrane helix</keyword>
<gene>
    <name evidence="2" type="ORF">BDV41DRAFT_29449</name>
</gene>
<dbReference type="Proteomes" id="UP000325433">
    <property type="component" value="Unassembled WGS sequence"/>
</dbReference>
<feature type="transmembrane region" description="Helical" evidence="1">
    <location>
        <begin position="102"/>
        <end position="120"/>
    </location>
</feature>
<dbReference type="AlphaFoldDB" id="A0A5N6VHJ9"/>
<keyword evidence="1" id="KW-0472">Membrane</keyword>
<reference evidence="3" key="1">
    <citation type="submission" date="2019-04" db="EMBL/GenBank/DDBJ databases">
        <title>Friends and foes A comparative genomics studyof 23 Aspergillus species from section Flavi.</title>
        <authorList>
            <consortium name="DOE Joint Genome Institute"/>
            <person name="Kjaerbolling I."/>
            <person name="Vesth T."/>
            <person name="Frisvad J.C."/>
            <person name="Nybo J.L."/>
            <person name="Theobald S."/>
            <person name="Kildgaard S."/>
            <person name="Isbrandt T."/>
            <person name="Kuo A."/>
            <person name="Sato A."/>
            <person name="Lyhne E.K."/>
            <person name="Kogle M.E."/>
            <person name="Wiebenga A."/>
            <person name="Kun R.S."/>
            <person name="Lubbers R.J."/>
            <person name="Makela M.R."/>
            <person name="Barry K."/>
            <person name="Chovatia M."/>
            <person name="Clum A."/>
            <person name="Daum C."/>
            <person name="Haridas S."/>
            <person name="He G."/>
            <person name="LaButti K."/>
            <person name="Lipzen A."/>
            <person name="Mondo S."/>
            <person name="Riley R."/>
            <person name="Salamov A."/>
            <person name="Simmons B.A."/>
            <person name="Magnuson J.K."/>
            <person name="Henrissat B."/>
            <person name="Mortensen U.H."/>
            <person name="Larsen T.O."/>
            <person name="Devries R.P."/>
            <person name="Grigoriev I.V."/>
            <person name="Machida M."/>
            <person name="Baker S.E."/>
            <person name="Andersen M.R."/>
        </authorList>
    </citation>
    <scope>NUCLEOTIDE SEQUENCE [LARGE SCALE GENOMIC DNA]</scope>
    <source>
        <strain evidence="3">CBS 130015</strain>
    </source>
</reference>